<evidence type="ECO:0000256" key="1">
    <source>
        <dbReference type="ARBA" id="ARBA00004651"/>
    </source>
</evidence>
<reference evidence="9 10" key="1">
    <citation type="submission" date="2021-10" db="EMBL/GenBank/DDBJ databases">
        <title>Anaerobic single-cell dispensing facilitates the cultivation of human gut bacteria.</title>
        <authorList>
            <person name="Afrizal A."/>
        </authorList>
    </citation>
    <scope>NUCLEOTIDE SEQUENCE [LARGE SCALE GENOMIC DNA]</scope>
    <source>
        <strain evidence="9 10">CLA-AA-H246</strain>
    </source>
</reference>
<feature type="transmembrane region" description="Helical" evidence="7">
    <location>
        <begin position="1063"/>
        <end position="1084"/>
    </location>
</feature>
<evidence type="ECO:0000313" key="10">
    <source>
        <dbReference type="Proteomes" id="UP001299235"/>
    </source>
</evidence>
<feature type="compositionally biased region" description="Polar residues" evidence="6">
    <location>
        <begin position="327"/>
        <end position="343"/>
    </location>
</feature>
<evidence type="ECO:0000313" key="9">
    <source>
        <dbReference type="EMBL" id="MCC2149746.1"/>
    </source>
</evidence>
<comment type="caution">
    <text evidence="9">The sequence shown here is derived from an EMBL/GenBank/DDBJ whole genome shotgun (WGS) entry which is preliminary data.</text>
</comment>
<protein>
    <submittedName>
        <fullName evidence="9">ABC transporter permease</fullName>
    </submittedName>
</protein>
<feature type="transmembrane region" description="Helical" evidence="7">
    <location>
        <begin position="1104"/>
        <end position="1124"/>
    </location>
</feature>
<evidence type="ECO:0000256" key="6">
    <source>
        <dbReference type="SAM" id="MobiDB-lite"/>
    </source>
</evidence>
<feature type="transmembrane region" description="Helical" evidence="7">
    <location>
        <begin position="611"/>
        <end position="632"/>
    </location>
</feature>
<feature type="domain" description="ABC3 transporter permease C-terminal" evidence="8">
    <location>
        <begin position="1013"/>
        <end position="1118"/>
    </location>
</feature>
<keyword evidence="2" id="KW-1003">Cell membrane</keyword>
<feature type="transmembrane region" description="Helical" evidence="7">
    <location>
        <begin position="656"/>
        <end position="683"/>
    </location>
</feature>
<comment type="subcellular location">
    <subcellularLocation>
        <location evidence="1">Cell membrane</location>
        <topology evidence="1">Multi-pass membrane protein</topology>
    </subcellularLocation>
</comment>
<dbReference type="InterPro" id="IPR038766">
    <property type="entry name" value="Membrane_comp_ABC_pdt"/>
</dbReference>
<feature type="transmembrane region" description="Helical" evidence="7">
    <location>
        <begin position="21"/>
        <end position="38"/>
    </location>
</feature>
<dbReference type="InterPro" id="IPR003838">
    <property type="entry name" value="ABC3_permease_C"/>
</dbReference>
<evidence type="ECO:0000256" key="2">
    <source>
        <dbReference type="ARBA" id="ARBA00022475"/>
    </source>
</evidence>
<gene>
    <name evidence="9" type="ORF">LKD42_10850</name>
</gene>
<evidence type="ECO:0000256" key="4">
    <source>
        <dbReference type="ARBA" id="ARBA00022989"/>
    </source>
</evidence>
<accession>A0ABS8EX04</accession>
<feature type="transmembrane region" description="Helical" evidence="7">
    <location>
        <begin position="778"/>
        <end position="798"/>
    </location>
</feature>
<name>A0ABS8EX04_9FIRM</name>
<feature type="compositionally biased region" description="Basic and acidic residues" evidence="6">
    <location>
        <begin position="463"/>
        <end position="485"/>
    </location>
</feature>
<evidence type="ECO:0000256" key="3">
    <source>
        <dbReference type="ARBA" id="ARBA00022692"/>
    </source>
</evidence>
<keyword evidence="3 7" id="KW-0812">Transmembrane</keyword>
<keyword evidence="5 7" id="KW-0472">Membrane</keyword>
<feature type="domain" description="ABC3 transporter permease C-terminal" evidence="8">
    <location>
        <begin position="611"/>
        <end position="723"/>
    </location>
</feature>
<evidence type="ECO:0000256" key="7">
    <source>
        <dbReference type="SAM" id="Phobius"/>
    </source>
</evidence>
<dbReference type="Proteomes" id="UP001299235">
    <property type="component" value="Unassembled WGS sequence"/>
</dbReference>
<dbReference type="PANTHER" id="PTHR30287:SF1">
    <property type="entry name" value="INNER MEMBRANE PROTEIN"/>
    <property type="match status" value="1"/>
</dbReference>
<dbReference type="Pfam" id="PF02687">
    <property type="entry name" value="FtsX"/>
    <property type="match status" value="2"/>
</dbReference>
<feature type="transmembrane region" description="Helical" evidence="7">
    <location>
        <begin position="1010"/>
        <end position="1029"/>
    </location>
</feature>
<sequence>MKKRALRKEFFMEIRKSLPRFLSILFIVALGTAFYSGIQSSSPDMRYSGDAYFDAKELSDIQVTGTMGVTGDDVEALQNLKDIETAEGVCLKDVLTGEEGQRKVLRILSIPEKSNLVTVEEGEYPTKEDECLMDVQYAEHNGYQIGDTFRISEELEKDEDATLKSDTFTITGLCSSPLYISFSRGSTNVGNGEIAGFVYVPQETFTTDYYMQIYLKVKGAKELTAYTDAYDTTVAQAKEQVESIEKERCTRRQEEIKDEAQEKVSDARKELADKKAEADQKLADAKKEIDDAKKKLKDGKKELADKEKELNDGKKELAEKEWELADAQQQITDGRTQLQSAENQLAEKESEFQKQKASAEEQISTGEKELANGLKSLQKNQKTFAQQKAAFEQQKQTYLDGVAQYEENLAQYENSKKQGVPEAMLTQAKAELDATKTQLDAAGAQITAGEKQLNDAQNQLDAAQKKLDENQAKIDQSKQQLKEGEAQLSAARSQLNEKKAQLNASQAQLDDGKRQIEDAKQKLEDGQKQIEDAKATIAKNEKKLAKGERKYEKKKAKAEKKLAKAEKKIDDAQKEVDDIKEPEWTVEDRSDLLEYTNYGDNAERMKSIGEVFPVLFFLVAALISLTTMTRMVEEERTQIGTMKALGYSKVDIAAKYLLYALFATVGGSVLGVLAGEKILPYIIIRSYGIMYLHMNTICIPYNMKFALIAAGAAIFCTMIATLEACIRELHAWPAVLMRPPAPKQGRRVWIEKIPFLWKHLSFTWKSTVRNLFRYKKRFFMTIIGIGGCMGLLLVGFGLRDSIMDVAILQYQDIQVYDGMIVLDADADQSGQDELKQELADDGSVEAFAEVSMKKVEFASADKKLDVYLMVVPDDVSIDEFVKFRSRTTKEAYELDDQGMILTEKAGKLLGVSVGDSVEMTGEHSGVKIPINRICENYMSHFAYMTENMYRKLYGEKPQYNSILYRVTDRDESIAEKAGERAMKCDAALSVTYTGNTKEQLDNMLTALDSVIGVLILSAGMLAFVVLYNLNNININERKRELATIKVLGFYDKEVSAYVYRENILLTILGSIFGIFLGILLHRFIIVTVEVDVCMFGRNISVFSYVVSALLTYGFSILVNGVMYFKLKKIDMVESLKSVE</sequence>
<feature type="region of interest" description="Disordered" evidence="6">
    <location>
        <begin position="457"/>
        <end position="513"/>
    </location>
</feature>
<evidence type="ECO:0000259" key="8">
    <source>
        <dbReference type="Pfam" id="PF02687"/>
    </source>
</evidence>
<dbReference type="Gene3D" id="1.10.287.1490">
    <property type="match status" value="2"/>
</dbReference>
<feature type="compositionally biased region" description="Basic and acidic residues" evidence="6">
    <location>
        <begin position="345"/>
        <end position="359"/>
    </location>
</feature>
<keyword evidence="10" id="KW-1185">Reference proteome</keyword>
<dbReference type="RefSeq" id="WP_248835701.1">
    <property type="nucleotide sequence ID" value="NZ_JAJEQE010000040.1"/>
</dbReference>
<organism evidence="9 10">
    <name type="scientific">Hominisplanchenecus faecis</name>
    <dbReference type="NCBI Taxonomy" id="2885351"/>
    <lineage>
        <taxon>Bacteria</taxon>
        <taxon>Bacillati</taxon>
        <taxon>Bacillota</taxon>
        <taxon>Clostridia</taxon>
        <taxon>Lachnospirales</taxon>
        <taxon>Lachnospiraceae</taxon>
        <taxon>Hominisplanchenecus</taxon>
    </lineage>
</organism>
<feature type="region of interest" description="Disordered" evidence="6">
    <location>
        <begin position="251"/>
        <end position="364"/>
    </location>
</feature>
<feature type="compositionally biased region" description="Basic and acidic residues" evidence="6">
    <location>
        <begin position="251"/>
        <end position="323"/>
    </location>
</feature>
<dbReference type="EMBL" id="JAJEQE010000040">
    <property type="protein sequence ID" value="MCC2149746.1"/>
    <property type="molecule type" value="Genomic_DNA"/>
</dbReference>
<dbReference type="PANTHER" id="PTHR30287">
    <property type="entry name" value="MEMBRANE COMPONENT OF PREDICTED ABC SUPERFAMILY METABOLITE UPTAKE TRANSPORTER"/>
    <property type="match status" value="1"/>
</dbReference>
<evidence type="ECO:0000256" key="5">
    <source>
        <dbReference type="ARBA" id="ARBA00023136"/>
    </source>
</evidence>
<proteinExistence type="predicted"/>
<keyword evidence="4 7" id="KW-1133">Transmembrane helix</keyword>